<name>A0ABU0W9I3_9GAMM</name>
<evidence type="ECO:0000313" key="2">
    <source>
        <dbReference type="Proteomes" id="UP001239019"/>
    </source>
</evidence>
<evidence type="ECO:0008006" key="3">
    <source>
        <dbReference type="Google" id="ProtNLM"/>
    </source>
</evidence>
<accession>A0ABU0W9I3</accession>
<sequence>MKLRRIDYSELTAKQKEIYNFQKVASELADFGFNCIKLSDDWQGADFLAYHKDGKETLKVQLKSRVSVYQKYLGKELYLAFPVDDTWYLIEHDKLVELVRENTNWLETESWCERGGYSAARPNRALFDALQESRL</sequence>
<gene>
    <name evidence="1" type="ORF">RBH19_12315</name>
</gene>
<proteinExistence type="predicted"/>
<dbReference type="EMBL" id="JAVDDT010000009">
    <property type="protein sequence ID" value="MDQ2070656.1"/>
    <property type="molecule type" value="Genomic_DNA"/>
</dbReference>
<organism evidence="1 2">
    <name type="scientific">Natronospira bacteriovora</name>
    <dbReference type="NCBI Taxonomy" id="3069753"/>
    <lineage>
        <taxon>Bacteria</taxon>
        <taxon>Pseudomonadati</taxon>
        <taxon>Pseudomonadota</taxon>
        <taxon>Gammaproteobacteria</taxon>
        <taxon>Natronospirales</taxon>
        <taxon>Natronospiraceae</taxon>
        <taxon>Natronospira</taxon>
    </lineage>
</organism>
<dbReference type="Proteomes" id="UP001239019">
    <property type="component" value="Unassembled WGS sequence"/>
</dbReference>
<comment type="caution">
    <text evidence="1">The sequence shown here is derived from an EMBL/GenBank/DDBJ whole genome shotgun (WGS) entry which is preliminary data.</text>
</comment>
<dbReference type="RefSeq" id="WP_306729155.1">
    <property type="nucleotide sequence ID" value="NZ_JAVDDT010000009.1"/>
</dbReference>
<evidence type="ECO:0000313" key="1">
    <source>
        <dbReference type="EMBL" id="MDQ2070656.1"/>
    </source>
</evidence>
<reference evidence="1 2" key="1">
    <citation type="submission" date="2023-08" db="EMBL/GenBank/DDBJ databases">
        <title>Whole-genome sequencing of halo(alkali)philic microorganisms from hypersaline lakes.</title>
        <authorList>
            <person name="Sorokin D.Y."/>
            <person name="Abbas B."/>
            <person name="Merkel A.Y."/>
        </authorList>
    </citation>
    <scope>NUCLEOTIDE SEQUENCE [LARGE SCALE GENOMIC DNA]</scope>
    <source>
        <strain evidence="1 2">AB-CW4</strain>
    </source>
</reference>
<keyword evidence="2" id="KW-1185">Reference proteome</keyword>
<protein>
    <recommendedName>
        <fullName evidence="3">PD(D/E)XK endonuclease domain-containing protein</fullName>
    </recommendedName>
</protein>